<gene>
    <name evidence="8" type="ORF">ACFQLX_09425</name>
</gene>
<evidence type="ECO:0000256" key="5">
    <source>
        <dbReference type="ARBA" id="ARBA00022944"/>
    </source>
</evidence>
<dbReference type="InterPro" id="IPR051612">
    <property type="entry name" value="Teichoic_Acid_Biosynth"/>
</dbReference>
<dbReference type="InterPro" id="IPR043149">
    <property type="entry name" value="TagF_N"/>
</dbReference>
<evidence type="ECO:0000256" key="4">
    <source>
        <dbReference type="ARBA" id="ARBA00022679"/>
    </source>
</evidence>
<dbReference type="Gene3D" id="3.40.50.12580">
    <property type="match status" value="1"/>
</dbReference>
<dbReference type="Pfam" id="PF00535">
    <property type="entry name" value="Glycos_transf_2"/>
    <property type="match status" value="1"/>
</dbReference>
<dbReference type="SUPFAM" id="SSF53756">
    <property type="entry name" value="UDP-Glycosyltransferase/glycogen phosphorylase"/>
    <property type="match status" value="1"/>
</dbReference>
<comment type="similarity">
    <text evidence="2">Belongs to the CDP-glycerol glycerophosphotransferase family.</text>
</comment>
<proteinExistence type="inferred from homology"/>
<keyword evidence="5" id="KW-0777">Teichoic acid biosynthesis</keyword>
<evidence type="ECO:0000256" key="6">
    <source>
        <dbReference type="ARBA" id="ARBA00023136"/>
    </source>
</evidence>
<evidence type="ECO:0000259" key="7">
    <source>
        <dbReference type="Pfam" id="PF00535"/>
    </source>
</evidence>
<dbReference type="Gene3D" id="3.90.550.10">
    <property type="entry name" value="Spore Coat Polysaccharide Biosynthesis Protein SpsA, Chain A"/>
    <property type="match status" value="1"/>
</dbReference>
<evidence type="ECO:0000256" key="1">
    <source>
        <dbReference type="ARBA" id="ARBA00004202"/>
    </source>
</evidence>
<organism evidence="8 9">
    <name type="scientific">Streptomyces polyrhachis</name>
    <dbReference type="NCBI Taxonomy" id="1282885"/>
    <lineage>
        <taxon>Bacteria</taxon>
        <taxon>Bacillati</taxon>
        <taxon>Actinomycetota</taxon>
        <taxon>Actinomycetes</taxon>
        <taxon>Kitasatosporales</taxon>
        <taxon>Streptomycetaceae</taxon>
        <taxon>Streptomyces</taxon>
    </lineage>
</organism>
<dbReference type="Gene3D" id="3.40.50.11820">
    <property type="match status" value="1"/>
</dbReference>
<dbReference type="SUPFAM" id="SSF53448">
    <property type="entry name" value="Nucleotide-diphospho-sugar transferases"/>
    <property type="match status" value="1"/>
</dbReference>
<dbReference type="PANTHER" id="PTHR37316">
    <property type="entry name" value="TEICHOIC ACID GLYCEROL-PHOSPHATE PRIMASE"/>
    <property type="match status" value="1"/>
</dbReference>
<comment type="caution">
    <text evidence="8">The sequence shown here is derived from an EMBL/GenBank/DDBJ whole genome shotgun (WGS) entry which is preliminary data.</text>
</comment>
<dbReference type="RefSeq" id="WP_386413738.1">
    <property type="nucleotide sequence ID" value="NZ_JBHSZO010000011.1"/>
</dbReference>
<comment type="subcellular location">
    <subcellularLocation>
        <location evidence="1">Cell membrane</location>
        <topology evidence="1">Peripheral membrane protein</topology>
    </subcellularLocation>
</comment>
<evidence type="ECO:0000256" key="2">
    <source>
        <dbReference type="ARBA" id="ARBA00010488"/>
    </source>
</evidence>
<dbReference type="PANTHER" id="PTHR37316:SF3">
    <property type="entry name" value="TEICHOIC ACID GLYCEROL-PHOSPHATE TRANSFERASE"/>
    <property type="match status" value="1"/>
</dbReference>
<dbReference type="InterPro" id="IPR029044">
    <property type="entry name" value="Nucleotide-diphossugar_trans"/>
</dbReference>
<evidence type="ECO:0000256" key="3">
    <source>
        <dbReference type="ARBA" id="ARBA00022475"/>
    </source>
</evidence>
<feature type="domain" description="Glycosyltransferase 2-like" evidence="7">
    <location>
        <begin position="6"/>
        <end position="168"/>
    </location>
</feature>
<accession>A0ABW2GFG8</accession>
<name>A0ABW2GFG8_9ACTN</name>
<protein>
    <submittedName>
        <fullName evidence="8">CDP-glycerol glycerophosphotransferase family protein</fullName>
    </submittedName>
</protein>
<dbReference type="Proteomes" id="UP001596413">
    <property type="component" value="Unassembled WGS sequence"/>
</dbReference>
<sequence length="1218" mass="139824">MAPRLSVIVPFQDVETYLDDCLQSIALQTFTDFEVIMVDDGSTDDSTRIAAGYCHRDPRFKLIRQEGQGPGHARNTGIQTCHPEAEFLAFVDGDDVIPDYTYSLLIKTLEGSGSDFVSGNVRMMNSTTMWQSPLHKAPMKANKRGTHITRHRELIYDRTVWNKVFRRSFWDYNQIAFPEGVLYEDSWVNMYAHFRAEKVDVVTDFVYYWRRRDGKAAPSITQRYTEMDNLRDRFAAVDSVSTFLGQHRSKAYTDYKRWYDEICLKSDLLIHLKVLPDADQEYRDAFMYWANDFLDQVDPVIIDGLPAADRVKWALVREGRLEELLETLEFERKGGPMPVRRRLRRYADLPHLGNRSTGVDKDAYRMDKEFAVSSRLSSASWEDGRLHLTGTAYIRLLNVHKRHMSRKAIALRKQKTRQFTVIPAKTTYAPNATEHSNQSRYCYDWAGFDTVVNPERLKEKGNWVEGTWDVAAGVFSRGLFRYKGIATGDSGSGSHPPALYVDNNTRVLPLFRNGVLKIRVEVVRCRIVRHEVSDTHVLLYGVLLHSEVPEHGTFRLRSLTGAAQFDAPVWFTYGGEGWCHFTTRIPFDKLVPPGRRETAGQKPKAWAMDTNGWKTTLVLRGRKRPLYPVMAEDVEDGRHLTPAHLQSRFGDRELVIHRNGSGYVVLFERAALPTAHSFRWREDGTLGIWGTYHAAGRLDPRERAGTTVVMRSRAGGVEKVFPVNWEGDGFHFTCSPSQVPSLAGRIPLASGRWDFFLRVPGGDREDLMLKTERELIEDLPADIETGGRRYELQSQSYDRLTLLVHSAMPDHARGPYRQKELRGSLYPAQRRGALRETVLFDSFKGTQFSDSPRAVLEELVRRGGCGLAPQWVVRDDQVTVPPGVEPVRMWSPEWYEALARSRYIVANNHLPDWFERREGQIVVQTWHGTPLKKIGHDIEAVHFADKRYLERLEKEVRQWSMLVSPNSFSSPILRRAFGFEGELVETGYPRNDILRRRNNSARARQVREWIGIPPGKRVVLYAPTWRDDQYHSAGRYKFDFRIDLQRFREVLGHDHVLLVRRHPNVVDPVPEAGDGFVWDVSEYPDMAELSLITDVLVTDYSSLMFDFANTGRPMLFFTYDLEHYRDTLRGFYFDFERSAPGPLVRTSEDLLAGIRHIDQVAAHYANAYRWFQQQFCDLDDGRAAPRLLDRMLAAGGQEAASGTNLAVPRSTTAYRAAV</sequence>
<dbReference type="InterPro" id="IPR007554">
    <property type="entry name" value="Glycerophosphate_synth"/>
</dbReference>
<evidence type="ECO:0000313" key="8">
    <source>
        <dbReference type="EMBL" id="MFC7218387.1"/>
    </source>
</evidence>
<keyword evidence="9" id="KW-1185">Reference proteome</keyword>
<keyword evidence="6" id="KW-0472">Membrane</keyword>
<keyword evidence="3" id="KW-1003">Cell membrane</keyword>
<keyword evidence="4" id="KW-0808">Transferase</keyword>
<dbReference type="InterPro" id="IPR001173">
    <property type="entry name" value="Glyco_trans_2-like"/>
</dbReference>
<dbReference type="CDD" id="cd00761">
    <property type="entry name" value="Glyco_tranf_GTA_type"/>
    <property type="match status" value="1"/>
</dbReference>
<reference evidence="9" key="1">
    <citation type="journal article" date="2019" name="Int. J. Syst. Evol. Microbiol.">
        <title>The Global Catalogue of Microorganisms (GCM) 10K type strain sequencing project: providing services to taxonomists for standard genome sequencing and annotation.</title>
        <authorList>
            <consortium name="The Broad Institute Genomics Platform"/>
            <consortium name="The Broad Institute Genome Sequencing Center for Infectious Disease"/>
            <person name="Wu L."/>
            <person name="Ma J."/>
        </authorList>
    </citation>
    <scope>NUCLEOTIDE SEQUENCE [LARGE SCALE GENOMIC DNA]</scope>
    <source>
        <strain evidence="9">CGMCC 1.13681</strain>
    </source>
</reference>
<dbReference type="Pfam" id="PF04464">
    <property type="entry name" value="Glyphos_transf"/>
    <property type="match status" value="1"/>
</dbReference>
<dbReference type="EMBL" id="JBHSZO010000011">
    <property type="protein sequence ID" value="MFC7218387.1"/>
    <property type="molecule type" value="Genomic_DNA"/>
</dbReference>
<dbReference type="InterPro" id="IPR043148">
    <property type="entry name" value="TagF_C"/>
</dbReference>
<evidence type="ECO:0000313" key="9">
    <source>
        <dbReference type="Proteomes" id="UP001596413"/>
    </source>
</evidence>